<feature type="compositionally biased region" description="Low complexity" evidence="1">
    <location>
        <begin position="62"/>
        <end position="74"/>
    </location>
</feature>
<evidence type="ECO:0000256" key="1">
    <source>
        <dbReference type="SAM" id="MobiDB-lite"/>
    </source>
</evidence>
<keyword evidence="3" id="KW-1185">Reference proteome</keyword>
<dbReference type="PANTHER" id="PTHR43649:SF12">
    <property type="entry name" value="DIACETYLCHITOBIOSE BINDING PROTEIN DASA"/>
    <property type="match status" value="1"/>
</dbReference>
<gene>
    <name evidence="2" type="ORF">ACFQMJ_33245</name>
</gene>
<feature type="region of interest" description="Disordered" evidence="1">
    <location>
        <begin position="58"/>
        <end position="85"/>
    </location>
</feature>
<reference evidence="3" key="1">
    <citation type="journal article" date="2019" name="Int. J. Syst. Evol. Microbiol.">
        <title>The Global Catalogue of Microorganisms (GCM) 10K type strain sequencing project: providing services to taxonomists for standard genome sequencing and annotation.</title>
        <authorList>
            <consortium name="The Broad Institute Genomics Platform"/>
            <consortium name="The Broad Institute Genome Sequencing Center for Infectious Disease"/>
            <person name="Wu L."/>
            <person name="Ma J."/>
        </authorList>
    </citation>
    <scope>NUCLEOTIDE SEQUENCE [LARGE SCALE GENOMIC DNA]</scope>
    <source>
        <strain evidence="3">KCTC 12907</strain>
    </source>
</reference>
<dbReference type="PANTHER" id="PTHR43649">
    <property type="entry name" value="ARABINOSE-BINDING PROTEIN-RELATED"/>
    <property type="match status" value="1"/>
</dbReference>
<name>A0ABW2FNT4_9BACL</name>
<dbReference type="SUPFAM" id="SSF53850">
    <property type="entry name" value="Periplasmic binding protein-like II"/>
    <property type="match status" value="1"/>
</dbReference>
<dbReference type="Gene3D" id="3.40.190.10">
    <property type="entry name" value="Periplasmic binding protein-like II"/>
    <property type="match status" value="2"/>
</dbReference>
<evidence type="ECO:0000313" key="3">
    <source>
        <dbReference type="Proteomes" id="UP001596378"/>
    </source>
</evidence>
<proteinExistence type="predicted"/>
<dbReference type="RefSeq" id="WP_378107721.1">
    <property type="nucleotide sequence ID" value="NZ_JBHSUP010000026.1"/>
</dbReference>
<organism evidence="2 3">
    <name type="scientific">Cohnella cellulosilytica</name>
    <dbReference type="NCBI Taxonomy" id="986710"/>
    <lineage>
        <taxon>Bacteria</taxon>
        <taxon>Bacillati</taxon>
        <taxon>Bacillota</taxon>
        <taxon>Bacilli</taxon>
        <taxon>Bacillales</taxon>
        <taxon>Paenibacillaceae</taxon>
        <taxon>Cohnella</taxon>
    </lineage>
</organism>
<protein>
    <submittedName>
        <fullName evidence="2">Sugar ABC transporter substrate-binding protein</fullName>
    </submittedName>
</protein>
<dbReference type="Proteomes" id="UP001596378">
    <property type="component" value="Unassembled WGS sequence"/>
</dbReference>
<sequence>MFRWAGAVYNGNYEADGEDRSCRGYRRRGEFTRVKKTSSIIMTAALVVGLLAGCSSGKEEGPAASSAQPSSSGAETTGETNAFGWVKPGQTTVIDFYQADRDNPDKVARDTVRLHDYLLANFNVDLKKTVYDVDPKERLNLMLASGEYPEVIAAMDDDTVDKWKAQGKIIDLTSYVDQYGQNIKKALGDKYKTYLDEEGKLWGLPRGWGYLPGPDFTAHIRLDWYEELGSPKIETPEDYYGVLKQMVAAHPTNAQGEKVYALSWNDQVNINNVMGIWGLKDGYKEDADHNLTHWLNTSEGLEAARFYNQVYRDGLLDPDLFINKFDDWKTKFTNERIIGHIGSWWQSWNAGHEIWRNTVADYQDDMRYVQIAIKAADAEAAYLSPKDARGWNYTVLTDKVKNPEAIIKFLDFTMSPMGTRLLGWGVPNEEDSLWNYEEDGKWSFNEAQKTALLDGTFDYEKADQLGGNRYWLVHGQGLLDDDNKSTAWYDQNFIEEDKWKKLMYDNTKDTIYDNTARRVVFSVDNPYTLVNQQIEDLVKNGFAQAVTRKTEDELVNTFNDLRDKANKLGLQDLEKYRTEEYKKQLAILNQ</sequence>
<dbReference type="EMBL" id="JBHTAI010000034">
    <property type="protein sequence ID" value="MFC7153418.1"/>
    <property type="molecule type" value="Genomic_DNA"/>
</dbReference>
<comment type="caution">
    <text evidence="2">The sequence shown here is derived from an EMBL/GenBank/DDBJ whole genome shotgun (WGS) entry which is preliminary data.</text>
</comment>
<evidence type="ECO:0000313" key="2">
    <source>
        <dbReference type="EMBL" id="MFC7153418.1"/>
    </source>
</evidence>
<dbReference type="InterPro" id="IPR050490">
    <property type="entry name" value="Bact_solute-bd_prot1"/>
</dbReference>
<accession>A0ABW2FNT4</accession>